<reference evidence="1 2" key="1">
    <citation type="submission" date="2007-06" db="EMBL/GenBank/DDBJ databases">
        <title>The Genome Sequence of Coccidioides posadasii RMSCC_3488.</title>
        <authorList>
            <consortium name="Coccidioides Genome Resources Consortium"/>
            <consortium name="The Broad Institute Genome Sequencing Platform"/>
            <person name="Henn M.R."/>
            <person name="Sykes S."/>
            <person name="Young S."/>
            <person name="Jaffe D."/>
            <person name="Berlin A."/>
            <person name="Alvarez P."/>
            <person name="Butler J."/>
            <person name="Gnerre S."/>
            <person name="Grabherr M."/>
            <person name="Mauceli E."/>
            <person name="Brockman W."/>
            <person name="Kodira C."/>
            <person name="Alvarado L."/>
            <person name="Zeng Q."/>
            <person name="Crawford M."/>
            <person name="Antoine C."/>
            <person name="Devon K."/>
            <person name="Galgiani J."/>
            <person name="Orsborn K."/>
            <person name="Lewis M.L."/>
            <person name="Nusbaum C."/>
            <person name="Galagan J."/>
            <person name="Birren B."/>
        </authorList>
    </citation>
    <scope>NUCLEOTIDE SEQUENCE [LARGE SCALE GENOMIC DNA]</scope>
    <source>
        <strain evidence="1 2">RMSCC 3488</strain>
    </source>
</reference>
<dbReference type="EMBL" id="DS268111">
    <property type="protein sequence ID" value="KMM69679.1"/>
    <property type="molecule type" value="Genomic_DNA"/>
</dbReference>
<organism evidence="1 2">
    <name type="scientific">Coccidioides posadasii RMSCC 3488</name>
    <dbReference type="NCBI Taxonomy" id="454284"/>
    <lineage>
        <taxon>Eukaryota</taxon>
        <taxon>Fungi</taxon>
        <taxon>Dikarya</taxon>
        <taxon>Ascomycota</taxon>
        <taxon>Pezizomycotina</taxon>
        <taxon>Eurotiomycetes</taxon>
        <taxon>Eurotiomycetidae</taxon>
        <taxon>Onygenales</taxon>
        <taxon>Onygenaceae</taxon>
        <taxon>Coccidioides</taxon>
    </lineage>
</organism>
<dbReference type="VEuPathDB" id="FungiDB:CPAG_05993"/>
<evidence type="ECO:0000313" key="1">
    <source>
        <dbReference type="EMBL" id="KMM69679.1"/>
    </source>
</evidence>
<accession>A0A0J6FLE7</accession>
<dbReference type="AlphaFoldDB" id="A0A0J6FLE7"/>
<proteinExistence type="predicted"/>
<name>A0A0J6FLE7_COCPO</name>
<sequence length="247" mass="27490">MSDPVTLLIPNPPRNLAYYKTPGGPFSQVNSVFLLPEYRILGLLIKNPLQLAGYSRRINLTDQKDDDDDDDDKPFRIPIDTYRLRFPPTKKIPTPLQNSPAASEIIPALDHALFFMYGSTEYMTPGSADSLPIKMELSTSAPARCQLAAIKQQYVNSADSHPKAHRVWPCRSHRKKTKLVSTFFNFSNLGTGGGGSQVHAHANRGSSGGTASQIIVIPERLALFRWNPGDWRRTMTAWPMEVIIIAS</sequence>
<reference evidence="2" key="3">
    <citation type="journal article" date="2010" name="Genome Res.">
        <title>Population genomic sequencing of Coccidioides fungi reveals recent hybridization and transposon control.</title>
        <authorList>
            <person name="Neafsey D.E."/>
            <person name="Barker B.M."/>
            <person name="Sharpton T.J."/>
            <person name="Stajich J.E."/>
            <person name="Park D.J."/>
            <person name="Whiston E."/>
            <person name="Hung C.-Y."/>
            <person name="McMahan C."/>
            <person name="White J."/>
            <person name="Sykes S."/>
            <person name="Heiman D."/>
            <person name="Young S."/>
            <person name="Zeng Q."/>
            <person name="Abouelleil A."/>
            <person name="Aftuck L."/>
            <person name="Bessette D."/>
            <person name="Brown A."/>
            <person name="FitzGerald M."/>
            <person name="Lui A."/>
            <person name="Macdonald J.P."/>
            <person name="Priest M."/>
            <person name="Orbach M.J."/>
            <person name="Galgiani J.N."/>
            <person name="Kirkland T.N."/>
            <person name="Cole G.T."/>
            <person name="Birren B.W."/>
            <person name="Henn M.R."/>
            <person name="Taylor J.W."/>
            <person name="Rounsley S.D."/>
        </authorList>
    </citation>
    <scope>NUCLEOTIDE SEQUENCE [LARGE SCALE GENOMIC DNA]</scope>
    <source>
        <strain evidence="2">RMSCC 3488</strain>
    </source>
</reference>
<dbReference type="Proteomes" id="UP000054567">
    <property type="component" value="Unassembled WGS sequence"/>
</dbReference>
<gene>
    <name evidence="1" type="ORF">CPAG_05993</name>
</gene>
<reference evidence="2" key="2">
    <citation type="journal article" date="2009" name="Genome Res.">
        <title>Comparative genomic analyses of the human fungal pathogens Coccidioides and their relatives.</title>
        <authorList>
            <person name="Sharpton T.J."/>
            <person name="Stajich J.E."/>
            <person name="Rounsley S.D."/>
            <person name="Gardner M.J."/>
            <person name="Wortman J.R."/>
            <person name="Jordar V.S."/>
            <person name="Maiti R."/>
            <person name="Kodira C.D."/>
            <person name="Neafsey D.E."/>
            <person name="Zeng Q."/>
            <person name="Hung C.-Y."/>
            <person name="McMahan C."/>
            <person name="Muszewska A."/>
            <person name="Grynberg M."/>
            <person name="Mandel M.A."/>
            <person name="Kellner E.M."/>
            <person name="Barker B.M."/>
            <person name="Galgiani J.N."/>
            <person name="Orbach M.J."/>
            <person name="Kirkland T.N."/>
            <person name="Cole G.T."/>
            <person name="Henn M.R."/>
            <person name="Birren B.W."/>
            <person name="Taylor J.W."/>
        </authorList>
    </citation>
    <scope>NUCLEOTIDE SEQUENCE [LARGE SCALE GENOMIC DNA]</scope>
    <source>
        <strain evidence="2">RMSCC 3488</strain>
    </source>
</reference>
<protein>
    <submittedName>
        <fullName evidence="1">Uncharacterized protein</fullName>
    </submittedName>
</protein>
<evidence type="ECO:0000313" key="2">
    <source>
        <dbReference type="Proteomes" id="UP000054567"/>
    </source>
</evidence>